<evidence type="ECO:0000313" key="2">
    <source>
        <dbReference type="EMBL" id="KAK1325150.1"/>
    </source>
</evidence>
<dbReference type="AlphaFoldDB" id="A0AAV9FGV5"/>
<proteinExistence type="predicted"/>
<name>A0AAV9FGV5_ACOCL</name>
<reference evidence="2" key="1">
    <citation type="journal article" date="2023" name="Nat. Commun.">
        <title>Diploid and tetraploid genomes of Acorus and the evolution of monocots.</title>
        <authorList>
            <person name="Ma L."/>
            <person name="Liu K.W."/>
            <person name="Li Z."/>
            <person name="Hsiao Y.Y."/>
            <person name="Qi Y."/>
            <person name="Fu T."/>
            <person name="Tang G.D."/>
            <person name="Zhang D."/>
            <person name="Sun W.H."/>
            <person name="Liu D.K."/>
            <person name="Li Y."/>
            <person name="Chen G.Z."/>
            <person name="Liu X.D."/>
            <person name="Liao X.Y."/>
            <person name="Jiang Y.T."/>
            <person name="Yu X."/>
            <person name="Hao Y."/>
            <person name="Huang J."/>
            <person name="Zhao X.W."/>
            <person name="Ke S."/>
            <person name="Chen Y.Y."/>
            <person name="Wu W.L."/>
            <person name="Hsu J.L."/>
            <person name="Lin Y.F."/>
            <person name="Huang M.D."/>
            <person name="Li C.Y."/>
            <person name="Huang L."/>
            <person name="Wang Z.W."/>
            <person name="Zhao X."/>
            <person name="Zhong W.Y."/>
            <person name="Peng D.H."/>
            <person name="Ahmad S."/>
            <person name="Lan S."/>
            <person name="Zhang J.S."/>
            <person name="Tsai W.C."/>
            <person name="Van de Peer Y."/>
            <person name="Liu Z.J."/>
        </authorList>
    </citation>
    <scope>NUCLEOTIDE SEQUENCE</scope>
    <source>
        <strain evidence="2">CP</strain>
    </source>
</reference>
<gene>
    <name evidence="2" type="ORF">QJS10_CPA01g01925</name>
</gene>
<evidence type="ECO:0000256" key="1">
    <source>
        <dbReference type="SAM" id="MobiDB-lite"/>
    </source>
</evidence>
<organism evidence="2 3">
    <name type="scientific">Acorus calamus</name>
    <name type="common">Sweet flag</name>
    <dbReference type="NCBI Taxonomy" id="4465"/>
    <lineage>
        <taxon>Eukaryota</taxon>
        <taxon>Viridiplantae</taxon>
        <taxon>Streptophyta</taxon>
        <taxon>Embryophyta</taxon>
        <taxon>Tracheophyta</taxon>
        <taxon>Spermatophyta</taxon>
        <taxon>Magnoliopsida</taxon>
        <taxon>Liliopsida</taxon>
        <taxon>Acoraceae</taxon>
        <taxon>Acorus</taxon>
    </lineage>
</organism>
<keyword evidence="3" id="KW-1185">Reference proteome</keyword>
<dbReference type="EMBL" id="JAUJYO010000001">
    <property type="protein sequence ID" value="KAK1325150.1"/>
    <property type="molecule type" value="Genomic_DNA"/>
</dbReference>
<comment type="caution">
    <text evidence="2">The sequence shown here is derived from an EMBL/GenBank/DDBJ whole genome shotgun (WGS) entry which is preliminary data.</text>
</comment>
<sequence length="195" mass="22558">MEVLKSKVELLKAQNAWLSKELQRKEDEKLQEKLGKEGEEGGEEEQNMKEGEEEASQNDEYYIIRRCNFDGGHESGWDDKEPYSIVDVSSQETDLSIISFSQDPDEGDPYLCIGEKWINAWQIRDVLFKLELEDDALDIYFGILEDEQSPTKWYYVSSWAQKTLKDSHPLLEDAASAESYMNALTGFFRDAPQQH</sequence>
<feature type="compositionally biased region" description="Basic and acidic residues" evidence="1">
    <location>
        <begin position="25"/>
        <end position="39"/>
    </location>
</feature>
<dbReference type="Proteomes" id="UP001180020">
    <property type="component" value="Unassembled WGS sequence"/>
</dbReference>
<accession>A0AAV9FGV5</accession>
<evidence type="ECO:0000313" key="3">
    <source>
        <dbReference type="Proteomes" id="UP001180020"/>
    </source>
</evidence>
<reference evidence="2" key="2">
    <citation type="submission" date="2023-06" db="EMBL/GenBank/DDBJ databases">
        <authorList>
            <person name="Ma L."/>
            <person name="Liu K.-W."/>
            <person name="Li Z."/>
            <person name="Hsiao Y.-Y."/>
            <person name="Qi Y."/>
            <person name="Fu T."/>
            <person name="Tang G."/>
            <person name="Zhang D."/>
            <person name="Sun W.-H."/>
            <person name="Liu D.-K."/>
            <person name="Li Y."/>
            <person name="Chen G.-Z."/>
            <person name="Liu X.-D."/>
            <person name="Liao X.-Y."/>
            <person name="Jiang Y.-T."/>
            <person name="Yu X."/>
            <person name="Hao Y."/>
            <person name="Huang J."/>
            <person name="Zhao X.-W."/>
            <person name="Ke S."/>
            <person name="Chen Y.-Y."/>
            <person name="Wu W.-L."/>
            <person name="Hsu J.-L."/>
            <person name="Lin Y.-F."/>
            <person name="Huang M.-D."/>
            <person name="Li C.-Y."/>
            <person name="Huang L."/>
            <person name="Wang Z.-W."/>
            <person name="Zhao X."/>
            <person name="Zhong W.-Y."/>
            <person name="Peng D.-H."/>
            <person name="Ahmad S."/>
            <person name="Lan S."/>
            <person name="Zhang J.-S."/>
            <person name="Tsai W.-C."/>
            <person name="Van De Peer Y."/>
            <person name="Liu Z.-J."/>
        </authorList>
    </citation>
    <scope>NUCLEOTIDE SEQUENCE</scope>
    <source>
        <strain evidence="2">CP</strain>
        <tissue evidence="2">Leaves</tissue>
    </source>
</reference>
<feature type="compositionally biased region" description="Acidic residues" evidence="1">
    <location>
        <begin position="40"/>
        <end position="56"/>
    </location>
</feature>
<feature type="region of interest" description="Disordered" evidence="1">
    <location>
        <begin position="25"/>
        <end position="56"/>
    </location>
</feature>
<protein>
    <submittedName>
        <fullName evidence="2">Uncharacterized protein</fullName>
    </submittedName>
</protein>